<protein>
    <recommendedName>
        <fullName evidence="2">F-box/LRR-repeat protein 15-like leucin rich repeat domain-containing protein</fullName>
    </recommendedName>
</protein>
<feature type="compositionally biased region" description="Basic and acidic residues" evidence="1">
    <location>
        <begin position="32"/>
        <end position="55"/>
    </location>
</feature>
<feature type="domain" description="F-box/LRR-repeat protein 15-like leucin rich repeat" evidence="2">
    <location>
        <begin position="1115"/>
        <end position="1228"/>
    </location>
</feature>
<evidence type="ECO:0000259" key="2">
    <source>
        <dbReference type="Pfam" id="PF25372"/>
    </source>
</evidence>
<dbReference type="Proteomes" id="UP001530293">
    <property type="component" value="Unassembled WGS sequence"/>
</dbReference>
<feature type="compositionally biased region" description="Basic residues" evidence="1">
    <location>
        <begin position="20"/>
        <end position="31"/>
    </location>
</feature>
<dbReference type="SMART" id="SM00368">
    <property type="entry name" value="LRR_RI"/>
    <property type="match status" value="6"/>
</dbReference>
<dbReference type="PANTHER" id="PTHR13318">
    <property type="entry name" value="PARTNER OF PAIRED, ISOFORM B-RELATED"/>
    <property type="match status" value="1"/>
</dbReference>
<reference evidence="3 4" key="1">
    <citation type="submission" date="2024-10" db="EMBL/GenBank/DDBJ databases">
        <title>Updated reference genomes for cyclostephanoid diatoms.</title>
        <authorList>
            <person name="Roberts W.R."/>
            <person name="Alverson A.J."/>
        </authorList>
    </citation>
    <scope>NUCLEOTIDE SEQUENCE [LARGE SCALE GENOMIC DNA]</scope>
    <source>
        <strain evidence="3 4">AJA232-27</strain>
    </source>
</reference>
<feature type="compositionally biased region" description="Polar residues" evidence="1">
    <location>
        <begin position="1"/>
        <end position="13"/>
    </location>
</feature>
<feature type="compositionally biased region" description="Basic and acidic residues" evidence="1">
    <location>
        <begin position="114"/>
        <end position="124"/>
    </location>
</feature>
<dbReference type="InterPro" id="IPR057207">
    <property type="entry name" value="FBXL15_LRR"/>
</dbReference>
<dbReference type="SUPFAM" id="SSF52047">
    <property type="entry name" value="RNI-like"/>
    <property type="match status" value="3"/>
</dbReference>
<feature type="domain" description="F-box/LRR-repeat protein 15-like leucin rich repeat" evidence="2">
    <location>
        <begin position="332"/>
        <end position="528"/>
    </location>
</feature>
<feature type="compositionally biased region" description="Low complexity" evidence="1">
    <location>
        <begin position="101"/>
        <end position="113"/>
    </location>
</feature>
<dbReference type="PANTHER" id="PTHR13318:SF190">
    <property type="entry name" value="PARTNER OF PAIRED, ISOFORM B"/>
    <property type="match status" value="1"/>
</dbReference>
<name>A0ABD3MGL9_9STRA</name>
<dbReference type="AlphaFoldDB" id="A0ABD3MGL9"/>
<dbReference type="InterPro" id="IPR032675">
    <property type="entry name" value="LRR_dom_sf"/>
</dbReference>
<keyword evidence="4" id="KW-1185">Reference proteome</keyword>
<comment type="caution">
    <text evidence="3">The sequence shown here is derived from an EMBL/GenBank/DDBJ whole genome shotgun (WGS) entry which is preliminary data.</text>
</comment>
<accession>A0ABD3MGL9</accession>
<dbReference type="SMART" id="SM00367">
    <property type="entry name" value="LRR_CC"/>
    <property type="match status" value="9"/>
</dbReference>
<dbReference type="InterPro" id="IPR006553">
    <property type="entry name" value="Leu-rich_rpt_Cys-con_subtyp"/>
</dbReference>
<dbReference type="EMBL" id="JALLBG020000131">
    <property type="protein sequence ID" value="KAL3762717.1"/>
    <property type="molecule type" value="Genomic_DNA"/>
</dbReference>
<organism evidence="3 4">
    <name type="scientific">Discostella pseudostelligera</name>
    <dbReference type="NCBI Taxonomy" id="259834"/>
    <lineage>
        <taxon>Eukaryota</taxon>
        <taxon>Sar</taxon>
        <taxon>Stramenopiles</taxon>
        <taxon>Ochrophyta</taxon>
        <taxon>Bacillariophyta</taxon>
        <taxon>Coscinodiscophyceae</taxon>
        <taxon>Thalassiosirophycidae</taxon>
        <taxon>Stephanodiscales</taxon>
        <taxon>Stephanodiscaceae</taxon>
        <taxon>Discostella</taxon>
    </lineage>
</organism>
<evidence type="ECO:0000256" key="1">
    <source>
        <dbReference type="SAM" id="MobiDB-lite"/>
    </source>
</evidence>
<evidence type="ECO:0000313" key="4">
    <source>
        <dbReference type="Proteomes" id="UP001530293"/>
    </source>
</evidence>
<gene>
    <name evidence="3" type="ORF">ACHAWU_001662</name>
</gene>
<sequence>MRFDLSPQQSSKIMPSFLPKKFHFGRVRQSKKPKEEQQPSKEKEKLPGGEKDRLPKPKNQCLRPPRLVRLRRTPTPSAAAAAATTATTSFPTPTPTPPTTTKPVTKPAATTTTDIRESRTERNSNRRLKIKSSDRSTTALAIYTGNNNNYNPFTSFPVETWMKITIFLSRRDISHLRLASLGIRPRHAAVTLHPALTSHLNLNLDYAPWYDWVWKSDSTSIHQQQRGYEDDNQLARAWCRRDGIIDFPRDISNAELEIFIHHKEYLSRAKKVSFGRCRNLTVDWFEECLPTLSHLEYIEICLPPHINNEELSRCLPHLIHVTRLNCVGCSQLNEYGFELIGQLKQLKELYFLHCSSKRTGMTPVVSDSTLGIISGKLTYLKSLVIATKLDVSGIGLVHFSEMRRLECLELERGAGECITDNCLKVICSLGRLKSLRITHCTYLSDRGLNYLGHLHRLEYLELSCWGTCEFTDEGARQLSKLQNLKRLTLAGWENLTDRGLYYLSKMKSLERLNIRNAKRITDEGVEWLHSLTSLRELELADCSVTQKVKYRLKRATGAHVTICPHVSGKWCRRDGIIDFPRDISNAELEIFIHHKEYLSRAKKVSFGRCRNLTVDWFEECLPTLSHLEYIEICLPPHINNEELSRCLPHLIHVTRLVFLHDVHICFRYLSHSKHLASLSFLGNLTGLQKLSIDGMLSSSKRTGMTPVVSDSTLGIISGKLTYLKSLVIATKLDVSGIGLVHFSEMRRLECLELERGAGECITDNCLKVICSLGRLKSLRITHCTYLSDRGLNYLGHLHRLEYLELSCWGTCEFTDEGARQLSKLQNLKRLTLAGWENLTDRGLYYLSKMKSLERLNIRNAKRITDEGVEWLHSLTSLRELELADCSVTQKVKYRLKRATGAHVTICPHVSGKWCRRDGIIDFPRDISNAELEIFIHHKEYLSRAKKVSFGRCRNLTVDWFEECLPTLSHLEYIEICLPPHINNEELSRCLPHLIHVTRLNCVGCSQLNEYGFELIGQLKQLKELYFLHCKHLASLSFLGNLTGLQKLSIDGMLSSSKRTGMTPVVSDSTLGIISGKLTYLKSLVIATKLDVSGIGLVHFSEMRRLECLELERGAGECITDNCLKVICSLGRLKSLRITHCTYLSDRGLNYLGHLHRLEYLELSCWGTCEFTDEGARQLSKLQNLKRLTLAGWENLTDRGLYYLSKMKSLERLNIRNAKRITDEGVEWLHSLTSLRELELADCSVTQKVKYRLKRATGAHVTIW</sequence>
<proteinExistence type="predicted"/>
<evidence type="ECO:0000313" key="3">
    <source>
        <dbReference type="EMBL" id="KAL3762717.1"/>
    </source>
</evidence>
<feature type="compositionally biased region" description="Low complexity" evidence="1">
    <location>
        <begin position="73"/>
        <end position="91"/>
    </location>
</feature>
<dbReference type="Gene3D" id="3.80.10.10">
    <property type="entry name" value="Ribonuclease Inhibitor"/>
    <property type="match status" value="8"/>
</dbReference>
<dbReference type="Pfam" id="PF25372">
    <property type="entry name" value="DUF7885"/>
    <property type="match status" value="3"/>
</dbReference>
<feature type="region of interest" description="Disordered" evidence="1">
    <location>
        <begin position="1"/>
        <end position="134"/>
    </location>
</feature>
<feature type="domain" description="F-box/LRR-repeat protein 15-like leucin rich repeat" evidence="2">
    <location>
        <begin position="757"/>
        <end position="871"/>
    </location>
</feature>